<name>A0ABM3HBS5_9MYRT</name>
<keyword evidence="4" id="KW-0520">NAD</keyword>
<reference evidence="8" key="1">
    <citation type="submission" date="2025-08" db="UniProtKB">
        <authorList>
            <consortium name="RefSeq"/>
        </authorList>
    </citation>
    <scope>IDENTIFICATION</scope>
    <source>
        <tissue evidence="8">Leaf</tissue>
    </source>
</reference>
<dbReference type="SUPFAM" id="SSF52058">
    <property type="entry name" value="L domain-like"/>
    <property type="match status" value="1"/>
</dbReference>
<keyword evidence="7" id="KW-1185">Reference proteome</keyword>
<dbReference type="InterPro" id="IPR003593">
    <property type="entry name" value="AAA+_ATPase"/>
</dbReference>
<dbReference type="Proteomes" id="UP000827889">
    <property type="component" value="Chromosome 4"/>
</dbReference>
<dbReference type="InterPro" id="IPR035897">
    <property type="entry name" value="Toll_tir_struct_dom_sf"/>
</dbReference>
<dbReference type="GeneID" id="115732123"/>
<evidence type="ECO:0000256" key="5">
    <source>
        <dbReference type="SAM" id="MobiDB-lite"/>
    </source>
</evidence>
<dbReference type="SMART" id="SM00255">
    <property type="entry name" value="TIR"/>
    <property type="match status" value="1"/>
</dbReference>
<dbReference type="PROSITE" id="PS50104">
    <property type="entry name" value="TIR"/>
    <property type="match status" value="1"/>
</dbReference>
<feature type="compositionally biased region" description="Polar residues" evidence="5">
    <location>
        <begin position="47"/>
        <end position="57"/>
    </location>
</feature>
<protein>
    <submittedName>
        <fullName evidence="8">Disease resistance protein L6-like</fullName>
    </submittedName>
</protein>
<evidence type="ECO:0000313" key="7">
    <source>
        <dbReference type="Proteomes" id="UP000827889"/>
    </source>
</evidence>
<proteinExistence type="predicted"/>
<dbReference type="RefSeq" id="XP_048134055.1">
    <property type="nucleotide sequence ID" value="XM_048278098.1"/>
</dbReference>
<feature type="compositionally biased region" description="Basic and acidic residues" evidence="5">
    <location>
        <begin position="59"/>
        <end position="74"/>
    </location>
</feature>
<dbReference type="SUPFAM" id="SSF52540">
    <property type="entry name" value="P-loop containing nucleoside triphosphate hydrolases"/>
    <property type="match status" value="1"/>
</dbReference>
<dbReference type="InterPro" id="IPR036390">
    <property type="entry name" value="WH_DNA-bd_sf"/>
</dbReference>
<dbReference type="SMART" id="SM00382">
    <property type="entry name" value="AAA"/>
    <property type="match status" value="1"/>
</dbReference>
<feature type="region of interest" description="Disordered" evidence="5">
    <location>
        <begin position="42"/>
        <end position="160"/>
    </location>
</feature>
<feature type="compositionally biased region" description="Basic and acidic residues" evidence="5">
    <location>
        <begin position="128"/>
        <end position="137"/>
    </location>
</feature>
<dbReference type="InterPro" id="IPR032675">
    <property type="entry name" value="LRR_dom_sf"/>
</dbReference>
<evidence type="ECO:0000256" key="3">
    <source>
        <dbReference type="ARBA" id="ARBA00022821"/>
    </source>
</evidence>
<evidence type="ECO:0000256" key="1">
    <source>
        <dbReference type="ARBA" id="ARBA00022614"/>
    </source>
</evidence>
<dbReference type="InterPro" id="IPR027417">
    <property type="entry name" value="P-loop_NTPase"/>
</dbReference>
<dbReference type="Gene3D" id="3.40.50.10140">
    <property type="entry name" value="Toll/interleukin-1 receptor homology (TIR) domain"/>
    <property type="match status" value="1"/>
</dbReference>
<dbReference type="Gene3D" id="1.10.8.430">
    <property type="entry name" value="Helical domain of apoptotic protease-activating factors"/>
    <property type="match status" value="1"/>
</dbReference>
<accession>A0ABM3HBS5</accession>
<dbReference type="Gene3D" id="3.80.10.10">
    <property type="entry name" value="Ribonuclease Inhibitor"/>
    <property type="match status" value="1"/>
</dbReference>
<dbReference type="InterPro" id="IPR002182">
    <property type="entry name" value="NB-ARC"/>
</dbReference>
<dbReference type="Pfam" id="PF00931">
    <property type="entry name" value="NB-ARC"/>
    <property type="match status" value="1"/>
</dbReference>
<dbReference type="Gene3D" id="3.40.50.300">
    <property type="entry name" value="P-loop containing nucleotide triphosphate hydrolases"/>
    <property type="match status" value="1"/>
</dbReference>
<evidence type="ECO:0000256" key="4">
    <source>
        <dbReference type="ARBA" id="ARBA00023027"/>
    </source>
</evidence>
<dbReference type="InterPro" id="IPR058192">
    <property type="entry name" value="WHD_ROQ1-like"/>
</dbReference>
<dbReference type="InterPro" id="IPR000157">
    <property type="entry name" value="TIR_dom"/>
</dbReference>
<evidence type="ECO:0000313" key="8">
    <source>
        <dbReference type="RefSeq" id="XP_048134055.1"/>
    </source>
</evidence>
<keyword evidence="1" id="KW-0433">Leucine-rich repeat</keyword>
<dbReference type="SUPFAM" id="SSF52200">
    <property type="entry name" value="Toll/Interleukin receptor TIR domain"/>
    <property type="match status" value="1"/>
</dbReference>
<organism evidence="7 8">
    <name type="scientific">Rhodamnia argentea</name>
    <dbReference type="NCBI Taxonomy" id="178133"/>
    <lineage>
        <taxon>Eukaryota</taxon>
        <taxon>Viridiplantae</taxon>
        <taxon>Streptophyta</taxon>
        <taxon>Embryophyta</taxon>
        <taxon>Tracheophyta</taxon>
        <taxon>Spermatophyta</taxon>
        <taxon>Magnoliopsida</taxon>
        <taxon>eudicotyledons</taxon>
        <taxon>Gunneridae</taxon>
        <taxon>Pentapetalae</taxon>
        <taxon>rosids</taxon>
        <taxon>malvids</taxon>
        <taxon>Myrtales</taxon>
        <taxon>Myrtaceae</taxon>
        <taxon>Myrtoideae</taxon>
        <taxon>Myrteae</taxon>
        <taxon>Australasian group</taxon>
        <taxon>Rhodamnia</taxon>
    </lineage>
</organism>
<dbReference type="Pfam" id="PF23282">
    <property type="entry name" value="WHD_ROQ1"/>
    <property type="match status" value="1"/>
</dbReference>
<dbReference type="PRINTS" id="PR00364">
    <property type="entry name" value="DISEASERSIST"/>
</dbReference>
<keyword evidence="2" id="KW-0677">Repeat</keyword>
<gene>
    <name evidence="8" type="primary">LOC115732123</name>
</gene>
<dbReference type="PANTHER" id="PTHR11017">
    <property type="entry name" value="LEUCINE-RICH REPEAT-CONTAINING PROTEIN"/>
    <property type="match status" value="1"/>
</dbReference>
<dbReference type="PANTHER" id="PTHR11017:SF570">
    <property type="entry name" value="DISEASE RESISTANCE PROTEIN (TIR-NBS CLASS)-RELATED"/>
    <property type="match status" value="1"/>
</dbReference>
<feature type="domain" description="TIR" evidence="6">
    <location>
        <begin position="164"/>
        <end position="331"/>
    </location>
</feature>
<sequence length="941" mass="107587">MADPERFHRWGRFNRWGFVFLFCSLGAIRTINCLAIEREEPAHSKDQTYWASSSSNPPHEGDYRRGDERQRGNDNEDLNSKVCSSSNPTGDFEGRDEQQRGNINEDLNSKASSLSAPPHEGDYEGGDEQMKGNDNRDLNSNASSSSNPPHGGDYEGGHEQQRGNNYEVFLSFSGKDTRKGFTSYLYTRLFNAGILVFMDKNNLPVGEGFGPELIRTITRSKILIPIISENYTFSKWCLRELVHMLKCRRSGGQKMVPIFYKVKPAQVRYLKGRLRDAFIARNESVDGIDFKEWEDALEEVSKLEALESEEIDNGHEGTLVEMIFQKVMLDLKRLFQVNVPEQLVGIDDRVEQIMGLIDDGFNRTRIIGIYGMGGIGKTTLAKVLCNRLSSRLHYRSFVADIRETSQRKGICYVQDQLISGPIENFDGVTNVYEGIGIIKSLVKNKNVLILFDDMDDDTHLNALVGDGSWYSAGSVIIITTRNKNILDKIEASPMYQVDELPLDASLILFSRHAFRKDSPPSDYEIISRDIVSSTAGLPLALEVIGAFLCGKKMEVWKSTSKKLKEIPDTRVKERLKISYDGLDFEDQQIFLDIACFFIGSSQQMPTYMWDACGFFPGKGIEVLRLMSLIKIDKDGKLWMHDQLRDLGRDIVRLENPDEPQKRSRLWNHEEVVEVLDRNQGTSMIKALRLEKYDQRSYTSEQFQKLTNLRFLQLNGASLIGDFHNLLPQLRWLWWESCPSDFAAANFYPKKLVILDLSRGMFSDDWGGWALLKMATNLKVLRLSYCEFLRRTPDLSTLKSLEILNLEGMPDLTEILSSLKDIKTFISLNLKFYAKIKFPPAGGDRMKEEVEFLFYSAIIQRIPPAEGCSIRLKTPGATYYERLDRLPESMNYLVSLTELNRNFYLIERIPSSTGLLLPPMLFSFDGSWLLGQLPDWMIRRHH</sequence>
<evidence type="ECO:0000256" key="2">
    <source>
        <dbReference type="ARBA" id="ARBA00022737"/>
    </source>
</evidence>
<feature type="compositionally biased region" description="Low complexity" evidence="5">
    <location>
        <begin position="138"/>
        <end position="147"/>
    </location>
</feature>
<feature type="compositionally biased region" description="Polar residues" evidence="5">
    <location>
        <begin position="100"/>
        <end position="115"/>
    </location>
</feature>
<dbReference type="InterPro" id="IPR044974">
    <property type="entry name" value="Disease_R_plants"/>
</dbReference>
<keyword evidence="3" id="KW-0611">Plant defense</keyword>
<dbReference type="InterPro" id="IPR042197">
    <property type="entry name" value="Apaf_helical"/>
</dbReference>
<evidence type="ECO:0000259" key="6">
    <source>
        <dbReference type="PROSITE" id="PS50104"/>
    </source>
</evidence>
<dbReference type="SUPFAM" id="SSF46785">
    <property type="entry name" value="Winged helix' DNA-binding domain"/>
    <property type="match status" value="1"/>
</dbReference>
<dbReference type="Pfam" id="PF01582">
    <property type="entry name" value="TIR"/>
    <property type="match status" value="1"/>
</dbReference>